<proteinExistence type="predicted"/>
<dbReference type="EMBL" id="CP027231">
    <property type="protein sequence ID" value="AVM52865.1"/>
    <property type="molecule type" value="Genomic_DNA"/>
</dbReference>
<evidence type="ECO:0000313" key="1">
    <source>
        <dbReference type="EMBL" id="AVM52865.1"/>
    </source>
</evidence>
<reference evidence="1 2" key="1">
    <citation type="submission" date="2018-02" db="EMBL/GenBank/DDBJ databases">
        <authorList>
            <person name="Holder M.E."/>
            <person name="Ajami N.J."/>
            <person name="Petrosino J.F."/>
        </authorList>
    </citation>
    <scope>NUCLEOTIDE SEQUENCE [LARGE SCALE GENOMIC DNA]</scope>
    <source>
        <strain evidence="1 2">ATCC 33285</strain>
    </source>
</reference>
<dbReference type="Proteomes" id="UP000238304">
    <property type="component" value="Chromosome"/>
</dbReference>
<evidence type="ECO:0000313" key="2">
    <source>
        <dbReference type="Proteomes" id="UP000238304"/>
    </source>
</evidence>
<keyword evidence="2" id="KW-1185">Reference proteome</keyword>
<gene>
    <name evidence="1" type="ORF">C4H11_07885</name>
</gene>
<sequence>MKLQSTQPYDDLFWSMESNKAMQAVFTVPAVGFEAVNIVFGNKTVIKFCIHKCFISKRYSNDKTKIRIVPLTAYYFLHCAFLHKAKITIFPL</sequence>
<organism evidence="1 2">
    <name type="scientific">Bacteroides zoogleoformans</name>
    <dbReference type="NCBI Taxonomy" id="28119"/>
    <lineage>
        <taxon>Bacteria</taxon>
        <taxon>Pseudomonadati</taxon>
        <taxon>Bacteroidota</taxon>
        <taxon>Bacteroidia</taxon>
        <taxon>Bacteroidales</taxon>
        <taxon>Bacteroidaceae</taxon>
        <taxon>Bacteroides</taxon>
    </lineage>
</organism>
<accession>A0ABM6T7M7</accession>
<protein>
    <submittedName>
        <fullName evidence="1">Uncharacterized protein</fullName>
    </submittedName>
</protein>
<name>A0ABM6T7M7_9BACE</name>